<protein>
    <submittedName>
        <fullName evidence="2">Uncharacterized protein</fullName>
    </submittedName>
</protein>
<feature type="compositionally biased region" description="Basic and acidic residues" evidence="1">
    <location>
        <begin position="704"/>
        <end position="719"/>
    </location>
</feature>
<accession>A0ABQ5K871</accession>
<comment type="caution">
    <text evidence="2">The sequence shown here is derived from an EMBL/GenBank/DDBJ whole genome shotgun (WGS) entry which is preliminary data.</text>
</comment>
<feature type="region of interest" description="Disordered" evidence="1">
    <location>
        <begin position="131"/>
        <end position="155"/>
    </location>
</feature>
<feature type="compositionally biased region" description="Basic and acidic residues" evidence="1">
    <location>
        <begin position="229"/>
        <end position="242"/>
    </location>
</feature>
<feature type="compositionally biased region" description="Polar residues" evidence="1">
    <location>
        <begin position="777"/>
        <end position="786"/>
    </location>
</feature>
<feature type="region of interest" description="Disordered" evidence="1">
    <location>
        <begin position="478"/>
        <end position="500"/>
    </location>
</feature>
<dbReference type="Proteomes" id="UP001057375">
    <property type="component" value="Unassembled WGS sequence"/>
</dbReference>
<feature type="compositionally biased region" description="Basic residues" evidence="1">
    <location>
        <begin position="723"/>
        <end position="747"/>
    </location>
</feature>
<sequence>MKYVPAKPRSTGLYPPIPDEFDALESKVFRQACLTKREIRTQKLPNTTFRAFTLKHPSQRQPQWTKSPQPILQSHKREVPKLKHISKSHDSQAFSDPISFTFKKVPCGSTPSRWSSNRAKARLLPLWEGIKHTSKMKGQRGKRKHGSDSDSIQSKRSDPFFQQHYVHHIPSIGPSSSSVPKDGIAQGKSMDYGNTLQYGVDETSIASENITDAQSRYEALVIDESHEIEEHEYGTDKSKAEKGSLSQLTAPKEDGGKEGEGVFSSDGVNQDGQQRFSHDKIEDEVQSHDGETSEISESGTYFYSPYTVDYPQRGRLTHTTEDEMHVFEEGSEVSSSEKVSTTGPEEYSMGANVPVSPQEVLANLPQRDIQTIETVLPSSLALTLTHIPLQRIGMESAHSGSSKSALETLQRLSHTSDGLPATQTKTGSLLSPYATGNSTITDSEYAYFSSSMPMPHGPAPSRQERRFSFIEPFVVDTHSESHLTPHERQAKQEEEDELRQWRDEVPAWDTDIPLVHETDHKTPFSGSHGSGTSAVVTPSTPSLGTSYGVSSSGSKDQQYYDNGHDLASLRDELDYVKPRQSDNGSVQLPELPSSGQGQKGVEFLLSAPTYFVEQIESASQSTKKARKRAPQVSGYDYPHRSSADNAMAKQKEEEGPQLSVNAQWLLEGTYQEAMEFNKDRVSGLIDGALELQPSEKERQALIRSMVKSDERKAQRERYQRQALQRKKLMRKKSRKQVKGKTMKKRRIGGNSVDPDASSLMVPFVDVPRNGFEDRSGSESTSPSARTGPSPASIDSSETDDDGWMIGEDWGVHQRNLEFQKETRVRELKKKKEKAKLRFCSRAPSGLSGRIKSERATKKNTARSSIDSTPRSSRPLGKADDVPLVTNPRLTINRTEKDLMQLDVGKMIPHASEAISKASLIRSRHLIQQQEESGATVYPIGQVHAPSIHVQQPSLASRRAYSKGKLGNSEKTPKHLVRQGSFCAVCGRFGRPHLDGDYSSDLAVKVVNARRTCAIGGACVGCGMPSE</sequence>
<name>A0ABQ5K871_9EUKA</name>
<feature type="region of interest" description="Disordered" evidence="1">
    <location>
        <begin position="517"/>
        <end position="561"/>
    </location>
</feature>
<feature type="region of interest" description="Disordered" evidence="1">
    <location>
        <begin position="704"/>
        <end position="805"/>
    </location>
</feature>
<evidence type="ECO:0000313" key="3">
    <source>
        <dbReference type="Proteomes" id="UP001057375"/>
    </source>
</evidence>
<evidence type="ECO:0000313" key="2">
    <source>
        <dbReference type="EMBL" id="GKT27024.1"/>
    </source>
</evidence>
<organism evidence="2 3">
    <name type="scientific">Aduncisulcus paluster</name>
    <dbReference type="NCBI Taxonomy" id="2918883"/>
    <lineage>
        <taxon>Eukaryota</taxon>
        <taxon>Metamonada</taxon>
        <taxon>Carpediemonas-like organisms</taxon>
        <taxon>Aduncisulcus</taxon>
    </lineage>
</organism>
<gene>
    <name evidence="2" type="ORF">ADUPG1_013573</name>
</gene>
<feature type="compositionally biased region" description="Basic residues" evidence="1">
    <location>
        <begin position="132"/>
        <end position="145"/>
    </location>
</feature>
<feature type="region of interest" description="Disordered" evidence="1">
    <location>
        <begin position="229"/>
        <end position="273"/>
    </location>
</feature>
<feature type="compositionally biased region" description="Low complexity" evidence="1">
    <location>
        <begin position="332"/>
        <end position="343"/>
    </location>
</feature>
<feature type="compositionally biased region" description="Basic residues" evidence="1">
    <location>
        <begin position="829"/>
        <end position="838"/>
    </location>
</feature>
<feature type="region of interest" description="Disordered" evidence="1">
    <location>
        <begin position="620"/>
        <end position="656"/>
    </location>
</feature>
<feature type="compositionally biased region" description="Polar residues" evidence="1">
    <location>
        <begin position="524"/>
        <end position="560"/>
    </location>
</feature>
<evidence type="ECO:0000256" key="1">
    <source>
        <dbReference type="SAM" id="MobiDB-lite"/>
    </source>
</evidence>
<feature type="region of interest" description="Disordered" evidence="1">
    <location>
        <begin position="829"/>
        <end position="881"/>
    </location>
</feature>
<feature type="region of interest" description="Disordered" evidence="1">
    <location>
        <begin position="327"/>
        <end position="351"/>
    </location>
</feature>
<dbReference type="EMBL" id="BQXS01012697">
    <property type="protein sequence ID" value="GKT27024.1"/>
    <property type="molecule type" value="Genomic_DNA"/>
</dbReference>
<feature type="compositionally biased region" description="Polar residues" evidence="1">
    <location>
        <begin position="861"/>
        <end position="871"/>
    </location>
</feature>
<feature type="compositionally biased region" description="Basic and acidic residues" evidence="1">
    <location>
        <begin position="251"/>
        <end position="260"/>
    </location>
</feature>
<proteinExistence type="predicted"/>
<reference evidence="2" key="1">
    <citation type="submission" date="2022-03" db="EMBL/GenBank/DDBJ databases">
        <title>Draft genome sequence of Aduncisulcus paluster, a free-living microaerophilic Fornicata.</title>
        <authorList>
            <person name="Yuyama I."/>
            <person name="Kume K."/>
            <person name="Tamura T."/>
            <person name="Inagaki Y."/>
            <person name="Hashimoto T."/>
        </authorList>
    </citation>
    <scope>NUCLEOTIDE SEQUENCE</scope>
    <source>
        <strain evidence="2">NY0171</strain>
    </source>
</reference>
<keyword evidence="3" id="KW-1185">Reference proteome</keyword>